<protein>
    <recommendedName>
        <fullName evidence="2">F-box domain-containing protein</fullName>
    </recommendedName>
</protein>
<organism evidence="3 4">
    <name type="scientific">Ephemerocybe angulata</name>
    <dbReference type="NCBI Taxonomy" id="980116"/>
    <lineage>
        <taxon>Eukaryota</taxon>
        <taxon>Fungi</taxon>
        <taxon>Dikarya</taxon>
        <taxon>Basidiomycota</taxon>
        <taxon>Agaricomycotina</taxon>
        <taxon>Agaricomycetes</taxon>
        <taxon>Agaricomycetidae</taxon>
        <taxon>Agaricales</taxon>
        <taxon>Agaricineae</taxon>
        <taxon>Psathyrellaceae</taxon>
        <taxon>Ephemerocybe</taxon>
    </lineage>
</organism>
<gene>
    <name evidence="3" type="ORF">DFP72DRAFT_1081870</name>
</gene>
<dbReference type="InterPro" id="IPR001810">
    <property type="entry name" value="F-box_dom"/>
</dbReference>
<keyword evidence="4" id="KW-1185">Reference proteome</keyword>
<dbReference type="AlphaFoldDB" id="A0A8H6LVB0"/>
<dbReference type="CDD" id="cd09917">
    <property type="entry name" value="F-box_SF"/>
    <property type="match status" value="1"/>
</dbReference>
<evidence type="ECO:0000256" key="1">
    <source>
        <dbReference type="SAM" id="Coils"/>
    </source>
</evidence>
<dbReference type="OrthoDB" id="2884925at2759"/>
<comment type="caution">
    <text evidence="3">The sequence shown here is derived from an EMBL/GenBank/DDBJ whole genome shotgun (WGS) entry which is preliminary data.</text>
</comment>
<accession>A0A8H6LVB0</accession>
<dbReference type="Pfam" id="PF12937">
    <property type="entry name" value="F-box-like"/>
    <property type="match status" value="1"/>
</dbReference>
<evidence type="ECO:0000259" key="2">
    <source>
        <dbReference type="Pfam" id="PF12937"/>
    </source>
</evidence>
<keyword evidence="1" id="KW-0175">Coiled coil</keyword>
<sequence length="543" mass="61894">MAFPPTLSPLLTSNEPPSHLDTTHLIEVTASLSAAIEDALEKVKRLQAERDKCRIVLSPTRRIPQEILSEILSLLPLIPGNEEAPADLVVISLVCRAWREAAITTHSLWQGLIFNPCACRKPYNDRSPFHQAEYKQAQIWLSRSGALPKSICLERNPDGARCGCDDPRKRCESTHPTVVKMLTEGPPIDEFTLHVSSTRCFRKWTAAIASHADGFAGRGTRWAQLRSFVLVFHEEDDQLWDDSTDPKQSIFVDLPPVIEFHLNLPSPERAFEEDEDSKTRSLHIPMSFLNRLKVFVIRWEWGGSKLSELLEHCINLESFTLDLYESEVFDETNDPVTDALRISPITLVNLKEIHIRRGNIHILEVLNTPHLDTLDVEFSVPMTQTWSAIKRVGKFITASKIESTLRTLRMCELLSAHNTVYLPLPVLPALRHLVLDSREVTGYHFGIEGHLDDRSKKHPQFPQLAHFEVLNLQRSSITLQHEVSFLQRRRTGVPCMVTASYRDEVVCPEATLQTRLLSGKDVFLRVVQNDEYEDSRAWYVQKD</sequence>
<proteinExistence type="predicted"/>
<evidence type="ECO:0000313" key="3">
    <source>
        <dbReference type="EMBL" id="KAF6742476.1"/>
    </source>
</evidence>
<name>A0A8H6LVB0_9AGAR</name>
<feature type="coiled-coil region" evidence="1">
    <location>
        <begin position="29"/>
        <end position="56"/>
    </location>
</feature>
<dbReference type="SUPFAM" id="SSF81383">
    <property type="entry name" value="F-box domain"/>
    <property type="match status" value="1"/>
</dbReference>
<dbReference type="InterPro" id="IPR036047">
    <property type="entry name" value="F-box-like_dom_sf"/>
</dbReference>
<dbReference type="Gene3D" id="1.20.1280.50">
    <property type="match status" value="1"/>
</dbReference>
<evidence type="ECO:0000313" key="4">
    <source>
        <dbReference type="Proteomes" id="UP000521943"/>
    </source>
</evidence>
<dbReference type="EMBL" id="JACGCI010000182">
    <property type="protein sequence ID" value="KAF6742476.1"/>
    <property type="molecule type" value="Genomic_DNA"/>
</dbReference>
<reference evidence="3 4" key="1">
    <citation type="submission" date="2020-07" db="EMBL/GenBank/DDBJ databases">
        <title>Comparative genomics of pyrophilous fungi reveals a link between fire events and developmental genes.</title>
        <authorList>
            <consortium name="DOE Joint Genome Institute"/>
            <person name="Steindorff A.S."/>
            <person name="Carver A."/>
            <person name="Calhoun S."/>
            <person name="Stillman K."/>
            <person name="Liu H."/>
            <person name="Lipzen A."/>
            <person name="Pangilinan J."/>
            <person name="Labutti K."/>
            <person name="Bruns T.D."/>
            <person name="Grigoriev I.V."/>
        </authorList>
    </citation>
    <scope>NUCLEOTIDE SEQUENCE [LARGE SCALE GENOMIC DNA]</scope>
    <source>
        <strain evidence="3 4">CBS 144469</strain>
    </source>
</reference>
<dbReference type="Proteomes" id="UP000521943">
    <property type="component" value="Unassembled WGS sequence"/>
</dbReference>
<feature type="domain" description="F-box" evidence="2">
    <location>
        <begin position="62"/>
        <end position="112"/>
    </location>
</feature>